<reference evidence="2 3" key="1">
    <citation type="submission" date="2023-12" db="EMBL/GenBank/DDBJ databases">
        <title>Description of new species of Mycobacterium terrae complex isolated from sewage at the Sao Paulo Zoological Park Foundation in Brazil.</title>
        <authorList>
            <person name="Romagnoli C.L."/>
            <person name="Conceicao E.C."/>
            <person name="Machado E."/>
            <person name="Barreto L.B.P.F."/>
            <person name="Sharma A."/>
            <person name="Silva N.M."/>
            <person name="Marques L.E."/>
            <person name="Juliana M.A."/>
            <person name="Lourenco M.C.S."/>
            <person name="Digiampietri L.A."/>
            <person name="Suffys P.N."/>
            <person name="Viana-Niero C."/>
        </authorList>
    </citation>
    <scope>NUCLEOTIDE SEQUENCE [LARGE SCALE GENOMIC DNA]</scope>
    <source>
        <strain evidence="2 3">MYC123</strain>
    </source>
</reference>
<comment type="caution">
    <text evidence="2">The sequence shown here is derived from an EMBL/GenBank/DDBJ whole genome shotgun (WGS) entry which is preliminary data.</text>
</comment>
<sequence>MPTDDLLRFIGGPLPFSAWWIVFGVLLVLAVIAWLAGVFVWTLPPSRLRRMPVVRTVHAWLTRRRFTAAVRTACGRYQAGGVTAAQASTDISRTVRSFLYVKTGIRAQYLHVDDIADGPLAPAAALLAGLNVVRFDPQARADVAAIGRSAEELISTWT</sequence>
<dbReference type="EMBL" id="JAYJJT010000007">
    <property type="protein sequence ID" value="MEB3049734.1"/>
    <property type="molecule type" value="Genomic_DNA"/>
</dbReference>
<organism evidence="2 3">
    <name type="scientific">[Mycobacterium] zoologicum</name>
    <dbReference type="NCBI Taxonomy" id="2872311"/>
    <lineage>
        <taxon>Bacteria</taxon>
        <taxon>Bacillati</taxon>
        <taxon>Actinomycetota</taxon>
        <taxon>Actinomycetes</taxon>
        <taxon>Mycobacteriales</taxon>
        <taxon>Mycobacteriaceae</taxon>
        <taxon>Mycolicibacter</taxon>
    </lineage>
</organism>
<name>A0ABU5YJR5_9MYCO</name>
<keyword evidence="3" id="KW-1185">Reference proteome</keyword>
<protein>
    <recommendedName>
        <fullName evidence="4">DUF4381 domain-containing protein</fullName>
    </recommendedName>
</protein>
<dbReference type="Proteomes" id="UP001299046">
    <property type="component" value="Unassembled WGS sequence"/>
</dbReference>
<evidence type="ECO:0000256" key="1">
    <source>
        <dbReference type="SAM" id="Phobius"/>
    </source>
</evidence>
<accession>A0ABU5YJR5</accession>
<keyword evidence="1" id="KW-0472">Membrane</keyword>
<keyword evidence="1" id="KW-1133">Transmembrane helix</keyword>
<evidence type="ECO:0008006" key="4">
    <source>
        <dbReference type="Google" id="ProtNLM"/>
    </source>
</evidence>
<evidence type="ECO:0000313" key="3">
    <source>
        <dbReference type="Proteomes" id="UP001299046"/>
    </source>
</evidence>
<proteinExistence type="predicted"/>
<keyword evidence="1" id="KW-0812">Transmembrane</keyword>
<feature type="transmembrane region" description="Helical" evidence="1">
    <location>
        <begin position="20"/>
        <end position="43"/>
    </location>
</feature>
<dbReference type="RefSeq" id="WP_224861427.1">
    <property type="nucleotide sequence ID" value="NZ_JAYJJT010000007.1"/>
</dbReference>
<gene>
    <name evidence="2" type="ORF">KV112_08300</name>
</gene>
<evidence type="ECO:0000313" key="2">
    <source>
        <dbReference type="EMBL" id="MEB3049734.1"/>
    </source>
</evidence>